<proteinExistence type="predicted"/>
<protein>
    <submittedName>
        <fullName evidence="1">Uncharacterized protein</fullName>
    </submittedName>
</protein>
<dbReference type="AlphaFoldDB" id="A0AAV9K2J2"/>
<gene>
    <name evidence="1" type="ORF">R3W88_032994</name>
</gene>
<comment type="caution">
    <text evidence="1">The sequence shown here is derived from an EMBL/GenBank/DDBJ whole genome shotgun (WGS) entry which is preliminary data.</text>
</comment>
<sequence>MWVLKKLNLDWGATSSQRLMDMNELDVFLLKAYESSALYKEKIKKYHDQKIEKHEFVVGDLVLLFNSRLRLFPGKLKSKWTRLFKVTQVFPHGAVELKNKEGTRFKVNGQKIKVYLGKSESVQEVIGAYYLDEA</sequence>
<accession>A0AAV9K2J2</accession>
<dbReference type="Proteomes" id="UP001311915">
    <property type="component" value="Unassembled WGS sequence"/>
</dbReference>
<dbReference type="EMBL" id="JAWPEI010000014">
    <property type="protein sequence ID" value="KAK4707447.1"/>
    <property type="molecule type" value="Genomic_DNA"/>
</dbReference>
<keyword evidence="2" id="KW-1185">Reference proteome</keyword>
<evidence type="ECO:0000313" key="2">
    <source>
        <dbReference type="Proteomes" id="UP001311915"/>
    </source>
</evidence>
<reference evidence="1 2" key="1">
    <citation type="submission" date="2023-10" db="EMBL/GenBank/DDBJ databases">
        <title>Genome-Wide Identification Analysis in wild type Solanum Pinnatisectum Reveals Some Genes Defensing Phytophthora Infestans.</title>
        <authorList>
            <person name="Sun C."/>
        </authorList>
    </citation>
    <scope>NUCLEOTIDE SEQUENCE [LARGE SCALE GENOMIC DNA]</scope>
    <source>
        <strain evidence="1">LQN</strain>
        <tissue evidence="1">Leaf</tissue>
    </source>
</reference>
<evidence type="ECO:0000313" key="1">
    <source>
        <dbReference type="EMBL" id="KAK4707447.1"/>
    </source>
</evidence>
<organism evidence="1 2">
    <name type="scientific">Solanum pinnatisectum</name>
    <name type="common">tansyleaf nightshade</name>
    <dbReference type="NCBI Taxonomy" id="50273"/>
    <lineage>
        <taxon>Eukaryota</taxon>
        <taxon>Viridiplantae</taxon>
        <taxon>Streptophyta</taxon>
        <taxon>Embryophyta</taxon>
        <taxon>Tracheophyta</taxon>
        <taxon>Spermatophyta</taxon>
        <taxon>Magnoliopsida</taxon>
        <taxon>eudicotyledons</taxon>
        <taxon>Gunneridae</taxon>
        <taxon>Pentapetalae</taxon>
        <taxon>asterids</taxon>
        <taxon>lamiids</taxon>
        <taxon>Solanales</taxon>
        <taxon>Solanaceae</taxon>
        <taxon>Solanoideae</taxon>
        <taxon>Solaneae</taxon>
        <taxon>Solanum</taxon>
    </lineage>
</organism>
<name>A0AAV9K2J2_9SOLN</name>